<organism evidence="1 2">
    <name type="scientific">Myotis myotis</name>
    <name type="common">Greater mouse-eared bat</name>
    <name type="synonym">Vespertilio myotis</name>
    <dbReference type="NCBI Taxonomy" id="51298"/>
    <lineage>
        <taxon>Eukaryota</taxon>
        <taxon>Metazoa</taxon>
        <taxon>Chordata</taxon>
        <taxon>Craniata</taxon>
        <taxon>Vertebrata</taxon>
        <taxon>Euteleostomi</taxon>
        <taxon>Mammalia</taxon>
        <taxon>Eutheria</taxon>
        <taxon>Laurasiatheria</taxon>
        <taxon>Chiroptera</taxon>
        <taxon>Yangochiroptera</taxon>
        <taxon>Vespertilionidae</taxon>
        <taxon>Myotis</taxon>
    </lineage>
</organism>
<evidence type="ECO:0000313" key="2">
    <source>
        <dbReference type="Proteomes" id="UP000527355"/>
    </source>
</evidence>
<dbReference type="Proteomes" id="UP000527355">
    <property type="component" value="Unassembled WGS sequence"/>
</dbReference>
<comment type="caution">
    <text evidence="1">The sequence shown here is derived from an EMBL/GenBank/DDBJ whole genome shotgun (WGS) entry which is preliminary data.</text>
</comment>
<accession>A0A7J7V3J4</accession>
<name>A0A7J7V3J4_MYOMY</name>
<protein>
    <submittedName>
        <fullName evidence="1">Uncharacterized protein</fullName>
    </submittedName>
</protein>
<keyword evidence="2" id="KW-1185">Reference proteome</keyword>
<evidence type="ECO:0000313" key="1">
    <source>
        <dbReference type="EMBL" id="KAF6319735.1"/>
    </source>
</evidence>
<dbReference type="AlphaFoldDB" id="A0A7J7V3J4"/>
<dbReference type="EMBL" id="JABWUV010000011">
    <property type="protein sequence ID" value="KAF6319735.1"/>
    <property type="molecule type" value="Genomic_DNA"/>
</dbReference>
<reference evidence="1 2" key="1">
    <citation type="journal article" date="2020" name="Nature">
        <title>Six reference-quality genomes reveal evolution of bat adaptations.</title>
        <authorList>
            <person name="Jebb D."/>
            <person name="Huang Z."/>
            <person name="Pippel M."/>
            <person name="Hughes G.M."/>
            <person name="Lavrichenko K."/>
            <person name="Devanna P."/>
            <person name="Winkler S."/>
            <person name="Jermiin L.S."/>
            <person name="Skirmuntt E.C."/>
            <person name="Katzourakis A."/>
            <person name="Burkitt-Gray L."/>
            <person name="Ray D.A."/>
            <person name="Sullivan K.A.M."/>
            <person name="Roscito J.G."/>
            <person name="Kirilenko B.M."/>
            <person name="Davalos L.M."/>
            <person name="Corthals A.P."/>
            <person name="Power M.L."/>
            <person name="Jones G."/>
            <person name="Ransome R.D."/>
            <person name="Dechmann D.K.N."/>
            <person name="Locatelli A.G."/>
            <person name="Puechmaille S.J."/>
            <person name="Fedrigo O."/>
            <person name="Jarvis E.D."/>
            <person name="Hiller M."/>
            <person name="Vernes S.C."/>
            <person name="Myers E.W."/>
            <person name="Teeling E.C."/>
        </authorList>
    </citation>
    <scope>NUCLEOTIDE SEQUENCE [LARGE SCALE GENOMIC DNA]</scope>
    <source>
        <strain evidence="1">MMyoMyo1</strain>
        <tissue evidence="1">Flight muscle</tissue>
    </source>
</reference>
<gene>
    <name evidence="1" type="ORF">mMyoMyo1_008474</name>
</gene>
<proteinExistence type="predicted"/>
<sequence length="132" mass="14880">MQPGRKLNRQAQERQKEGCSKDLCEGCTISFDEEPKLSKVSINTLLLGRQRQSGSPEATIVITIPVDQEKRKRPSPLSDLLLLSTNLNSVRPGLQALINDNLHKAYFLPQCFDARPSIYHLPCSDLHNTHLF</sequence>